<comment type="caution">
    <text evidence="2">The sequence shown here is derived from an EMBL/GenBank/DDBJ whole genome shotgun (WGS) entry which is preliminary data.</text>
</comment>
<name>A0A2M9XZM9_9LEPT</name>
<keyword evidence="3" id="KW-1185">Reference proteome</keyword>
<evidence type="ECO:0000313" key="3">
    <source>
        <dbReference type="Proteomes" id="UP000297891"/>
    </source>
</evidence>
<dbReference type="AlphaFoldDB" id="A0A2M9XZM9"/>
<sequence length="232" mass="24594">MKKTTPILLTLLFFVTSFANCKAESKEDNTPLLAFLLYTNDQLSGNCAIVTKNSATSYSVSITPTPKGACKVDRTKAEVEATYNTTKNNIIAYYTKAGSVCDSSVTSITNGINTQITNSNNTNDATFEASVASKRAFSVPNLVVETAAKLKNDGRTEAQIAATSPTSLDDYFYVAAVEGSSTTACANALKAMNQTLIDAVTSTPPTKLIFSTCTYGSAEPATTKCATLNTEF</sequence>
<protein>
    <recommendedName>
        <fullName evidence="4">Lipoprotein</fullName>
    </recommendedName>
</protein>
<proteinExistence type="predicted"/>
<evidence type="ECO:0000256" key="1">
    <source>
        <dbReference type="SAM" id="SignalP"/>
    </source>
</evidence>
<organism evidence="2 3">
    <name type="scientific">Leptospira brenneri</name>
    <dbReference type="NCBI Taxonomy" id="2023182"/>
    <lineage>
        <taxon>Bacteria</taxon>
        <taxon>Pseudomonadati</taxon>
        <taxon>Spirochaetota</taxon>
        <taxon>Spirochaetia</taxon>
        <taxon>Leptospirales</taxon>
        <taxon>Leptospiraceae</taxon>
        <taxon>Leptospira</taxon>
    </lineage>
</organism>
<accession>A0A2M9XZM9</accession>
<dbReference type="RefSeq" id="WP_100791425.1">
    <property type="nucleotide sequence ID" value="NZ_NPDQ01000006.1"/>
</dbReference>
<gene>
    <name evidence="2" type="ORF">EHQ30_10505</name>
</gene>
<evidence type="ECO:0000313" key="2">
    <source>
        <dbReference type="EMBL" id="TGK96995.1"/>
    </source>
</evidence>
<dbReference type="OrthoDB" id="346003at2"/>
<dbReference type="EMBL" id="RQFP01000001">
    <property type="protein sequence ID" value="TGK96995.1"/>
    <property type="molecule type" value="Genomic_DNA"/>
</dbReference>
<evidence type="ECO:0008006" key="4">
    <source>
        <dbReference type="Google" id="ProtNLM"/>
    </source>
</evidence>
<dbReference type="Proteomes" id="UP000297891">
    <property type="component" value="Unassembled WGS sequence"/>
</dbReference>
<keyword evidence="1" id="KW-0732">Signal</keyword>
<feature type="chain" id="PRO_5044383705" description="Lipoprotein" evidence="1">
    <location>
        <begin position="20"/>
        <end position="232"/>
    </location>
</feature>
<feature type="signal peptide" evidence="1">
    <location>
        <begin position="1"/>
        <end position="19"/>
    </location>
</feature>
<reference evidence="2" key="1">
    <citation type="journal article" date="2019" name="PLoS Negl. Trop. Dis.">
        <title>Revisiting the worldwide diversity of Leptospira species in the environment.</title>
        <authorList>
            <person name="Vincent A.T."/>
            <person name="Schiettekatte O."/>
            <person name="Bourhy P."/>
            <person name="Veyrier F.J."/>
            <person name="Picardeau M."/>
        </authorList>
    </citation>
    <scope>NUCLEOTIDE SEQUENCE [LARGE SCALE GENOMIC DNA]</scope>
    <source>
        <strain evidence="2">201800277</strain>
    </source>
</reference>